<proteinExistence type="predicted"/>
<dbReference type="Pfam" id="PF08044">
    <property type="entry name" value="DUF1707"/>
    <property type="match status" value="1"/>
</dbReference>
<dbReference type="EMBL" id="JAAXOP010000020">
    <property type="protein sequence ID" value="NKY53755.1"/>
    <property type="molecule type" value="Genomic_DNA"/>
</dbReference>
<comment type="caution">
    <text evidence="2">The sequence shown here is derived from an EMBL/GenBank/DDBJ whole genome shotgun (WGS) entry which is preliminary data.</text>
</comment>
<organism evidence="2 3">
    <name type="scientific">Nocardia vermiculata</name>
    <dbReference type="NCBI Taxonomy" id="257274"/>
    <lineage>
        <taxon>Bacteria</taxon>
        <taxon>Bacillati</taxon>
        <taxon>Actinomycetota</taxon>
        <taxon>Actinomycetes</taxon>
        <taxon>Mycobacteriales</taxon>
        <taxon>Nocardiaceae</taxon>
        <taxon>Nocardia</taxon>
    </lineage>
</organism>
<feature type="domain" description="DUF1707" evidence="1">
    <location>
        <begin position="21"/>
        <end position="73"/>
    </location>
</feature>
<sequence>MSEPSESGGADTPARQPAPVVRVTEHERAQVVRQLQLSLDDGSLDLMELDRRLATVYAAQSRAELEAVTSDLPVAVASEPLVLSVASGSVRKEGRWVVPADITASTASGSIRLDFTEAVCAAPVVELHAGVASGSIRITIPHGWRVNADNVAIVSGSVKNKATEPPLPGYPTLRVDGSVASGSIRIGYPKPPRRSFLSWLLRRPR</sequence>
<dbReference type="PANTHER" id="PTHR40763:SF5">
    <property type="entry name" value="MEMBRANE PROTEIN"/>
    <property type="match status" value="1"/>
</dbReference>
<dbReference type="RefSeq" id="WP_067878251.1">
    <property type="nucleotide sequence ID" value="NZ_JAAXOP010000020.1"/>
</dbReference>
<dbReference type="InterPro" id="IPR012551">
    <property type="entry name" value="DUF1707_SHOCT-like"/>
</dbReference>
<accession>A0A846Y614</accession>
<reference evidence="2 3" key="1">
    <citation type="submission" date="2020-04" db="EMBL/GenBank/DDBJ databases">
        <title>MicrobeNet Type strains.</title>
        <authorList>
            <person name="Nicholson A.C."/>
        </authorList>
    </citation>
    <scope>NUCLEOTIDE SEQUENCE [LARGE SCALE GENOMIC DNA]</scope>
    <source>
        <strain evidence="2 3">JCM 12354</strain>
    </source>
</reference>
<evidence type="ECO:0000259" key="1">
    <source>
        <dbReference type="Pfam" id="PF08044"/>
    </source>
</evidence>
<evidence type="ECO:0000313" key="2">
    <source>
        <dbReference type="EMBL" id="NKY53755.1"/>
    </source>
</evidence>
<name>A0A846Y614_9NOCA</name>
<evidence type="ECO:0000313" key="3">
    <source>
        <dbReference type="Proteomes" id="UP000565711"/>
    </source>
</evidence>
<keyword evidence="3" id="KW-1185">Reference proteome</keyword>
<protein>
    <submittedName>
        <fullName evidence="2">DUF1707 domain-containing protein</fullName>
    </submittedName>
</protein>
<gene>
    <name evidence="2" type="ORF">HGA08_26510</name>
</gene>
<dbReference type="Proteomes" id="UP000565711">
    <property type="component" value="Unassembled WGS sequence"/>
</dbReference>
<dbReference type="PANTHER" id="PTHR40763">
    <property type="entry name" value="MEMBRANE PROTEIN-RELATED"/>
    <property type="match status" value="1"/>
</dbReference>
<dbReference type="AlphaFoldDB" id="A0A846Y614"/>